<keyword evidence="2" id="KW-1185">Reference proteome</keyword>
<proteinExistence type="predicted"/>
<evidence type="ECO:0000313" key="2">
    <source>
        <dbReference type="Proteomes" id="UP000631670"/>
    </source>
</evidence>
<dbReference type="RefSeq" id="WP_143265023.1">
    <property type="nucleotide sequence ID" value="NZ_JADBEG010000001.1"/>
</dbReference>
<sequence length="270" mass="29557">MPTPHDVYRRNQNELIVCDSPRCLPATAFVAAASTSSLRRWLRRLRMDTAEVVAQKLATSSAAPELQRPGPAALHRTIMAVDVEEFSSPWRTNADRLTIRSGLYEAVHHAMLNSGVVWGECHHADLGDGILVLVPSAYPKAIFSEQVVPALAGALVGYNEEHLLAEQIRLRLVLHAGEVSYDAHGATGQAIVHAFRLLDSLAIKQELAQSPGCLALITSAWFYDEVIRHSALSQPGRYVRVMVHVKETVAPAWIYAKYGDGPSGDLRQPG</sequence>
<evidence type="ECO:0000313" key="1">
    <source>
        <dbReference type="EMBL" id="MBE1496268.1"/>
    </source>
</evidence>
<name>A0ABR9HZD6_9PSEU</name>
<dbReference type="Proteomes" id="UP000631670">
    <property type="component" value="Unassembled WGS sequence"/>
</dbReference>
<dbReference type="EMBL" id="JADBEG010000001">
    <property type="protein sequence ID" value="MBE1496268.1"/>
    <property type="molecule type" value="Genomic_DNA"/>
</dbReference>
<accession>A0ABR9HZD6</accession>
<dbReference type="InterPro" id="IPR029787">
    <property type="entry name" value="Nucleotide_cyclase"/>
</dbReference>
<organism evidence="1 2">
    <name type="scientific">Amycolatopsis lexingtonensis</name>
    <dbReference type="NCBI Taxonomy" id="218822"/>
    <lineage>
        <taxon>Bacteria</taxon>
        <taxon>Bacillati</taxon>
        <taxon>Actinomycetota</taxon>
        <taxon>Actinomycetes</taxon>
        <taxon>Pseudonocardiales</taxon>
        <taxon>Pseudonocardiaceae</taxon>
        <taxon>Amycolatopsis</taxon>
    </lineage>
</organism>
<gene>
    <name evidence="1" type="ORF">H4696_003368</name>
</gene>
<comment type="caution">
    <text evidence="1">The sequence shown here is derived from an EMBL/GenBank/DDBJ whole genome shotgun (WGS) entry which is preliminary data.</text>
</comment>
<dbReference type="Gene3D" id="3.30.70.1230">
    <property type="entry name" value="Nucleotide cyclase"/>
    <property type="match status" value="1"/>
</dbReference>
<reference evidence="1 2" key="1">
    <citation type="submission" date="2020-10" db="EMBL/GenBank/DDBJ databases">
        <title>Sequencing the genomes of 1000 actinobacteria strains.</title>
        <authorList>
            <person name="Klenk H.-P."/>
        </authorList>
    </citation>
    <scope>NUCLEOTIDE SEQUENCE [LARGE SCALE GENOMIC DNA]</scope>
    <source>
        <strain evidence="1 2">DSM 44653</strain>
    </source>
</reference>
<protein>
    <submittedName>
        <fullName evidence="1">Uncharacterized protein</fullName>
    </submittedName>
</protein>